<comment type="cofactor">
    <cofactor evidence="1">
        <name>Mg(2+)</name>
        <dbReference type="ChEBI" id="CHEBI:18420"/>
    </cofactor>
</comment>
<keyword evidence="3" id="KW-0378">Hydrolase</keyword>
<evidence type="ECO:0000256" key="2">
    <source>
        <dbReference type="ARBA" id="ARBA00022722"/>
    </source>
</evidence>
<reference evidence="6 7" key="1">
    <citation type="submission" date="2015-11" db="EMBL/GenBank/DDBJ databases">
        <authorList>
            <person name="Sahl J."/>
            <person name="Wagner D."/>
            <person name="Keim P."/>
        </authorList>
    </citation>
    <scope>NUCLEOTIDE SEQUENCE [LARGE SCALE GENOMIC DNA]</scope>
    <source>
        <strain evidence="6 7">MSMB1157</strain>
    </source>
</reference>
<proteinExistence type="predicted"/>
<dbReference type="Proteomes" id="UP000070119">
    <property type="component" value="Chromosome 1"/>
</dbReference>
<evidence type="ECO:0000256" key="4">
    <source>
        <dbReference type="SAM" id="MobiDB-lite"/>
    </source>
</evidence>
<feature type="region of interest" description="Disordered" evidence="4">
    <location>
        <begin position="183"/>
        <end position="220"/>
    </location>
</feature>
<dbReference type="InterPro" id="IPR014883">
    <property type="entry name" value="VRR_NUC"/>
</dbReference>
<evidence type="ECO:0000256" key="3">
    <source>
        <dbReference type="ARBA" id="ARBA00022801"/>
    </source>
</evidence>
<protein>
    <submittedName>
        <fullName evidence="6">VRR-NUC domain protein</fullName>
    </submittedName>
</protein>
<gene>
    <name evidence="6" type="ORF">WK57_03805</name>
</gene>
<feature type="region of interest" description="Disordered" evidence="4">
    <location>
        <begin position="1"/>
        <end position="22"/>
    </location>
</feature>
<sequence>MTSASGNMGAGPGKTTQVGMTKGSLSPEDMAVLCDTLCRCKAIGVYSRDAKILRQTCVAQRLRAKNLASKLATGQTTQYIPEVSYDMRNEPPTPIMLSKDSLTPHPWLPAWIQKYWPGGMDAYNQEDKTWFRRPDVVIVNDPSQPPVQSNIKKVVEMKFPPDQFSKTQEAAYMDIAGDESKYAGVSPDDCGCGDADEQAQRSTAKQTQTDLESILGGSSNARSGSLFPPLIPPALPPSPIPFPF</sequence>
<feature type="compositionally biased region" description="Polar residues" evidence="4">
    <location>
        <begin position="200"/>
        <end position="220"/>
    </location>
</feature>
<evidence type="ECO:0000256" key="1">
    <source>
        <dbReference type="ARBA" id="ARBA00001946"/>
    </source>
</evidence>
<dbReference type="EMBL" id="LNJU01000001">
    <property type="protein sequence ID" value="KWZ59786.1"/>
    <property type="molecule type" value="Genomic_DNA"/>
</dbReference>
<dbReference type="AlphaFoldDB" id="A0AA40UYG6"/>
<comment type="caution">
    <text evidence="6">The sequence shown here is derived from an EMBL/GenBank/DDBJ whole genome shotgun (WGS) entry which is preliminary data.</text>
</comment>
<evidence type="ECO:0000259" key="5">
    <source>
        <dbReference type="SMART" id="SM00990"/>
    </source>
</evidence>
<dbReference type="SMART" id="SM00990">
    <property type="entry name" value="VRR_NUC"/>
    <property type="match status" value="1"/>
</dbReference>
<keyword evidence="2" id="KW-0540">Nuclease</keyword>
<feature type="domain" description="VRR-NUC" evidence="5">
    <location>
        <begin position="76"/>
        <end position="189"/>
    </location>
</feature>
<organism evidence="6 7">
    <name type="scientific">Burkholderia ubonensis</name>
    <dbReference type="NCBI Taxonomy" id="101571"/>
    <lineage>
        <taxon>Bacteria</taxon>
        <taxon>Pseudomonadati</taxon>
        <taxon>Pseudomonadota</taxon>
        <taxon>Betaproteobacteria</taxon>
        <taxon>Burkholderiales</taxon>
        <taxon>Burkholderiaceae</taxon>
        <taxon>Burkholderia</taxon>
        <taxon>Burkholderia cepacia complex</taxon>
    </lineage>
</organism>
<dbReference type="GO" id="GO:0016788">
    <property type="term" value="F:hydrolase activity, acting on ester bonds"/>
    <property type="evidence" value="ECO:0007669"/>
    <property type="project" value="InterPro"/>
</dbReference>
<accession>A0AA40UYG6</accession>
<dbReference type="GO" id="GO:0004518">
    <property type="term" value="F:nuclease activity"/>
    <property type="evidence" value="ECO:0007669"/>
    <property type="project" value="UniProtKB-KW"/>
</dbReference>
<name>A0AA40UYG6_9BURK</name>
<dbReference type="Pfam" id="PF08774">
    <property type="entry name" value="VRR_NUC"/>
    <property type="match status" value="1"/>
</dbReference>
<evidence type="ECO:0000313" key="6">
    <source>
        <dbReference type="EMBL" id="KWZ59786.1"/>
    </source>
</evidence>
<evidence type="ECO:0000313" key="7">
    <source>
        <dbReference type="Proteomes" id="UP000070119"/>
    </source>
</evidence>
<dbReference type="RefSeq" id="WP_045566606.1">
    <property type="nucleotide sequence ID" value="NZ_CM003771.1"/>
</dbReference>